<proteinExistence type="predicted"/>
<dbReference type="Proteomes" id="UP000187013">
    <property type="component" value="Unassembled WGS sequence"/>
</dbReference>
<dbReference type="AlphaFoldDB" id="A0A1Q2ZZZ6"/>
<feature type="compositionally biased region" description="Basic and acidic residues" evidence="1">
    <location>
        <begin position="11"/>
        <end position="25"/>
    </location>
</feature>
<accession>A0A1Q2ZZZ6</accession>
<reference evidence="2 3" key="1">
    <citation type="submission" date="2016-08" db="EMBL/GenBank/DDBJ databases">
        <title>Draft genome sequence of allopolyploid Zygosaccharomyces rouxii.</title>
        <authorList>
            <person name="Watanabe J."/>
            <person name="Uehara K."/>
            <person name="Mogi Y."/>
            <person name="Tsukioka Y."/>
        </authorList>
    </citation>
    <scope>NUCLEOTIDE SEQUENCE [LARGE SCALE GENOMIC DNA]</scope>
    <source>
        <strain evidence="2 3">NBRC 110957</strain>
    </source>
</reference>
<comment type="caution">
    <text evidence="2">The sequence shown here is derived from an EMBL/GenBank/DDBJ whole genome shotgun (WGS) entry which is preliminary data.</text>
</comment>
<evidence type="ECO:0000313" key="3">
    <source>
        <dbReference type="Proteomes" id="UP000187013"/>
    </source>
</evidence>
<dbReference type="EMBL" id="BDGX01000014">
    <property type="protein sequence ID" value="GAV49015.1"/>
    <property type="molecule type" value="Genomic_DNA"/>
</dbReference>
<sequence>MVLESKAVSKKSQESIAEKGNGELRGNLKERPRVTYSGPGVVYPLEIPHMEICHRLKLWIPLIRKHVNRLAFAVCEISGRFSFPSYYCYSFCSFHRRCTFRILVSCPIGAI</sequence>
<evidence type="ECO:0000256" key="1">
    <source>
        <dbReference type="SAM" id="MobiDB-lite"/>
    </source>
</evidence>
<gene>
    <name evidence="2" type="ORF">ZYGR_0N04200</name>
</gene>
<feature type="region of interest" description="Disordered" evidence="1">
    <location>
        <begin position="1"/>
        <end position="25"/>
    </location>
</feature>
<name>A0A1Q2ZZZ6_ZYGRO</name>
<evidence type="ECO:0000313" key="2">
    <source>
        <dbReference type="EMBL" id="GAV49015.1"/>
    </source>
</evidence>
<organism evidence="2 3">
    <name type="scientific">Zygosaccharomyces rouxii</name>
    <dbReference type="NCBI Taxonomy" id="4956"/>
    <lineage>
        <taxon>Eukaryota</taxon>
        <taxon>Fungi</taxon>
        <taxon>Dikarya</taxon>
        <taxon>Ascomycota</taxon>
        <taxon>Saccharomycotina</taxon>
        <taxon>Saccharomycetes</taxon>
        <taxon>Saccharomycetales</taxon>
        <taxon>Saccharomycetaceae</taxon>
        <taxon>Zygosaccharomyces</taxon>
    </lineage>
</organism>
<protein>
    <submittedName>
        <fullName evidence="2">Uncharacterized protein</fullName>
    </submittedName>
</protein>